<evidence type="ECO:0000256" key="5">
    <source>
        <dbReference type="ARBA" id="ARBA00022630"/>
    </source>
</evidence>
<comment type="pathway">
    <text evidence="2">Cofactor metabolism; pyridoxal 5'-phosphate salvage; pyridoxal 5'-phosphate from pyridoxamine 5'-phosphate: step 1/1.</text>
</comment>
<dbReference type="OrthoDB" id="303614at2759"/>
<dbReference type="Gene3D" id="2.30.110.10">
    <property type="entry name" value="Electron Transport, Fmn-binding Protein, Chain A"/>
    <property type="match status" value="1"/>
</dbReference>
<organism evidence="10 11">
    <name type="scientific">Diutina rugosa</name>
    <name type="common">Yeast</name>
    <name type="synonym">Candida rugosa</name>
    <dbReference type="NCBI Taxonomy" id="5481"/>
    <lineage>
        <taxon>Eukaryota</taxon>
        <taxon>Fungi</taxon>
        <taxon>Dikarya</taxon>
        <taxon>Ascomycota</taxon>
        <taxon>Saccharomycotina</taxon>
        <taxon>Pichiomycetes</taxon>
        <taxon>Debaryomycetaceae</taxon>
        <taxon>Diutina</taxon>
    </lineage>
</organism>
<dbReference type="PIRSF" id="PIRSF000190">
    <property type="entry name" value="Pyd_amn-ph_oxd"/>
    <property type="match status" value="1"/>
</dbReference>
<proteinExistence type="inferred from homology"/>
<evidence type="ECO:0000259" key="8">
    <source>
        <dbReference type="Pfam" id="PF01243"/>
    </source>
</evidence>
<dbReference type="UniPathway" id="UPA01068">
    <property type="reaction ID" value="UER00304"/>
</dbReference>
<name>A0A642UTE0_DIURU</name>
<feature type="domain" description="Pyridoxine 5'-phosphate oxidase dimerisation C-terminal" evidence="9">
    <location>
        <begin position="185"/>
        <end position="227"/>
    </location>
</feature>
<evidence type="ECO:0000256" key="6">
    <source>
        <dbReference type="ARBA" id="ARBA00022643"/>
    </source>
</evidence>
<dbReference type="InterPro" id="IPR019576">
    <property type="entry name" value="Pyridoxamine_oxidase_dimer_C"/>
</dbReference>
<dbReference type="NCBIfam" id="TIGR00558">
    <property type="entry name" value="pdxH"/>
    <property type="match status" value="1"/>
</dbReference>
<dbReference type="PROSITE" id="PS01064">
    <property type="entry name" value="PYRIDOX_OXIDASE"/>
    <property type="match status" value="1"/>
</dbReference>
<keyword evidence="5" id="KW-0285">Flavoprotein</keyword>
<dbReference type="GO" id="GO:0008615">
    <property type="term" value="P:pyridoxine biosynthetic process"/>
    <property type="evidence" value="ECO:0007669"/>
    <property type="project" value="InterPro"/>
</dbReference>
<dbReference type="GO" id="GO:0010181">
    <property type="term" value="F:FMN binding"/>
    <property type="evidence" value="ECO:0007669"/>
    <property type="project" value="InterPro"/>
</dbReference>
<dbReference type="OMA" id="AYFRTRP"/>
<evidence type="ECO:0000256" key="1">
    <source>
        <dbReference type="ARBA" id="ARBA00001917"/>
    </source>
</evidence>
<dbReference type="AlphaFoldDB" id="A0A642UTE0"/>
<comment type="pathway">
    <text evidence="3">Cofactor metabolism; pyridoxal 5'-phosphate salvage; pyridoxal 5'-phosphate from pyridoxine 5'-phosphate: step 1/1.</text>
</comment>
<reference evidence="10 11" key="1">
    <citation type="submission" date="2019-07" db="EMBL/GenBank/DDBJ databases">
        <title>Genome assembly of two rare yeast pathogens: Diutina rugosa and Trichomonascus ciferrii.</title>
        <authorList>
            <person name="Mixao V."/>
            <person name="Saus E."/>
            <person name="Hansen A."/>
            <person name="Lass-Flor C."/>
            <person name="Gabaldon T."/>
        </authorList>
    </citation>
    <scope>NUCLEOTIDE SEQUENCE [LARGE SCALE GENOMIC DNA]</scope>
    <source>
        <strain evidence="10 11">CBS 613</strain>
    </source>
</reference>
<dbReference type="Pfam" id="PF10590">
    <property type="entry name" value="PNP_phzG_C"/>
    <property type="match status" value="1"/>
</dbReference>
<keyword evidence="6" id="KW-0288">FMN</keyword>
<evidence type="ECO:0000256" key="4">
    <source>
        <dbReference type="ARBA" id="ARBA00012801"/>
    </source>
</evidence>
<keyword evidence="7" id="KW-0560">Oxidoreductase</keyword>
<comment type="caution">
    <text evidence="10">The sequence shown here is derived from an EMBL/GenBank/DDBJ whole genome shotgun (WGS) entry which is preliminary data.</text>
</comment>
<dbReference type="PANTHER" id="PTHR10851:SF0">
    <property type="entry name" value="PYRIDOXINE-5'-PHOSPHATE OXIDASE"/>
    <property type="match status" value="1"/>
</dbReference>
<dbReference type="Proteomes" id="UP000449547">
    <property type="component" value="Unassembled WGS sequence"/>
</dbReference>
<dbReference type="InterPro" id="IPR000659">
    <property type="entry name" value="Pyridox_Oxase"/>
</dbReference>
<sequence>MSRAQTPLIFAPKTYQYTKGHLTEADVAGDPIAQFHAWFGDAQQQKPEGSDFIPESVSFSTARLPSGRVSSRMVLFKELDPKGFIVYSNWDTSKKNADYETNKYAALTFFWPYLQRQVRVEGLMEKVNRATTERYFNTRPRGSKIGAWTSPQSQVIASRDELMAREHEFEEKFKDVEQVPCPEKWGGMRIVPLEIEFWQGGESRLHDRLSFRREKVDDEWEVVRLAP</sequence>
<dbReference type="InterPro" id="IPR012349">
    <property type="entry name" value="Split_barrel_FMN-bd"/>
</dbReference>
<dbReference type="VEuPathDB" id="FungiDB:DIURU_001513"/>
<dbReference type="RefSeq" id="XP_034013471.1">
    <property type="nucleotide sequence ID" value="XM_034154065.1"/>
</dbReference>
<dbReference type="NCBIfam" id="NF004231">
    <property type="entry name" value="PRK05679.1"/>
    <property type="match status" value="1"/>
</dbReference>
<evidence type="ECO:0000313" key="10">
    <source>
        <dbReference type="EMBL" id="KAA8905085.1"/>
    </source>
</evidence>
<evidence type="ECO:0000256" key="7">
    <source>
        <dbReference type="ARBA" id="ARBA00023002"/>
    </source>
</evidence>
<protein>
    <recommendedName>
        <fullName evidence="4">pyridoxal 5'-phosphate synthase</fullName>
        <ecNumber evidence="4">1.4.3.5</ecNumber>
    </recommendedName>
</protein>
<dbReference type="EC" id="1.4.3.5" evidence="4"/>
<evidence type="ECO:0000256" key="2">
    <source>
        <dbReference type="ARBA" id="ARBA00004738"/>
    </source>
</evidence>
<evidence type="ECO:0000259" key="9">
    <source>
        <dbReference type="Pfam" id="PF10590"/>
    </source>
</evidence>
<dbReference type="GO" id="GO:0004733">
    <property type="term" value="F:pyridoxamine phosphate oxidase activity"/>
    <property type="evidence" value="ECO:0007669"/>
    <property type="project" value="UniProtKB-EC"/>
</dbReference>
<comment type="cofactor">
    <cofactor evidence="1">
        <name>FMN</name>
        <dbReference type="ChEBI" id="CHEBI:58210"/>
    </cofactor>
</comment>
<dbReference type="HAMAP" id="MF_01629">
    <property type="entry name" value="PdxH"/>
    <property type="match status" value="1"/>
</dbReference>
<dbReference type="PANTHER" id="PTHR10851">
    <property type="entry name" value="PYRIDOXINE-5-PHOSPHATE OXIDASE"/>
    <property type="match status" value="1"/>
</dbReference>
<evidence type="ECO:0000256" key="3">
    <source>
        <dbReference type="ARBA" id="ARBA00005037"/>
    </source>
</evidence>
<dbReference type="SUPFAM" id="SSF50475">
    <property type="entry name" value="FMN-binding split barrel"/>
    <property type="match status" value="1"/>
</dbReference>
<dbReference type="InterPro" id="IPR019740">
    <property type="entry name" value="Pyridox_Oxase_CS"/>
</dbReference>
<keyword evidence="11" id="KW-1185">Reference proteome</keyword>
<evidence type="ECO:0000313" key="11">
    <source>
        <dbReference type="Proteomes" id="UP000449547"/>
    </source>
</evidence>
<accession>A0A642UTE0</accession>
<dbReference type="EMBL" id="SWFT01000050">
    <property type="protein sequence ID" value="KAA8905085.1"/>
    <property type="molecule type" value="Genomic_DNA"/>
</dbReference>
<gene>
    <name evidence="10" type="ORF">DIURU_001513</name>
</gene>
<feature type="domain" description="Pyridoxamine 5'-phosphate oxidase N-terminal" evidence="8">
    <location>
        <begin position="55"/>
        <end position="162"/>
    </location>
</feature>
<dbReference type="Pfam" id="PF01243">
    <property type="entry name" value="PNPOx_N"/>
    <property type="match status" value="1"/>
</dbReference>
<dbReference type="GeneID" id="54780166"/>
<dbReference type="InterPro" id="IPR011576">
    <property type="entry name" value="Pyridox_Oxase_N"/>
</dbReference>